<sequence length="180" mass="20958">MSNIGYSATTISDYSIVSQENNGAMGDVIPIESSMFFADDECDNNSMVVLPRRDNVCVRCKTALETRARLCRTCYNARRTWMPIRPTRKLRRKLRRPSYRLKSIPIRYRPTISQEGSSDLFLRGNKTFTKINKPPNLLYQSSESSSDFKRGRLNEVIVEEILNQIFSKMSLRKIRKYRSK</sequence>
<comment type="caution">
    <text evidence="1">The sequence shown here is derived from an EMBL/GenBank/DDBJ whole genome shotgun (WGS) entry which is preliminary data.</text>
</comment>
<accession>A0AAW1CUE0</accession>
<dbReference type="EMBL" id="JAPXFL010000009">
    <property type="protein sequence ID" value="KAK9501590.1"/>
    <property type="molecule type" value="Genomic_DNA"/>
</dbReference>
<gene>
    <name evidence="1" type="ORF">O3M35_012287</name>
</gene>
<keyword evidence="2" id="KW-1185">Reference proteome</keyword>
<organism evidence="1 2">
    <name type="scientific">Rhynocoris fuscipes</name>
    <dbReference type="NCBI Taxonomy" id="488301"/>
    <lineage>
        <taxon>Eukaryota</taxon>
        <taxon>Metazoa</taxon>
        <taxon>Ecdysozoa</taxon>
        <taxon>Arthropoda</taxon>
        <taxon>Hexapoda</taxon>
        <taxon>Insecta</taxon>
        <taxon>Pterygota</taxon>
        <taxon>Neoptera</taxon>
        <taxon>Paraneoptera</taxon>
        <taxon>Hemiptera</taxon>
        <taxon>Heteroptera</taxon>
        <taxon>Panheteroptera</taxon>
        <taxon>Cimicomorpha</taxon>
        <taxon>Reduviidae</taxon>
        <taxon>Harpactorinae</taxon>
        <taxon>Harpactorini</taxon>
        <taxon>Rhynocoris</taxon>
    </lineage>
</organism>
<evidence type="ECO:0000313" key="2">
    <source>
        <dbReference type="Proteomes" id="UP001461498"/>
    </source>
</evidence>
<evidence type="ECO:0000313" key="1">
    <source>
        <dbReference type="EMBL" id="KAK9501590.1"/>
    </source>
</evidence>
<dbReference type="AlphaFoldDB" id="A0AAW1CUE0"/>
<proteinExistence type="predicted"/>
<name>A0AAW1CUE0_9HEMI</name>
<dbReference type="Proteomes" id="UP001461498">
    <property type="component" value="Unassembled WGS sequence"/>
</dbReference>
<protein>
    <submittedName>
        <fullName evidence="1">Uncharacterized protein</fullName>
    </submittedName>
</protein>
<reference evidence="1 2" key="1">
    <citation type="submission" date="2022-12" db="EMBL/GenBank/DDBJ databases">
        <title>Chromosome-level genome assembly of true bugs.</title>
        <authorList>
            <person name="Ma L."/>
            <person name="Li H."/>
        </authorList>
    </citation>
    <scope>NUCLEOTIDE SEQUENCE [LARGE SCALE GENOMIC DNA]</scope>
    <source>
        <strain evidence="1">Lab_2022b</strain>
    </source>
</reference>